<dbReference type="SUPFAM" id="SSF63825">
    <property type="entry name" value="YWTD domain"/>
    <property type="match status" value="1"/>
</dbReference>
<dbReference type="InterPro" id="IPR015919">
    <property type="entry name" value="Cadherin-like_sf"/>
</dbReference>
<dbReference type="PANTHER" id="PTHR40274">
    <property type="entry name" value="VIRGINIAMYCIN B LYASE"/>
    <property type="match status" value="1"/>
</dbReference>
<name>A0A1V1P9C1_9BACT</name>
<organism evidence="3 4">
    <name type="scientific">Candidatus Magnetoglobus multicellularis str. Araruama</name>
    <dbReference type="NCBI Taxonomy" id="890399"/>
    <lineage>
        <taxon>Bacteria</taxon>
        <taxon>Pseudomonadati</taxon>
        <taxon>Thermodesulfobacteriota</taxon>
        <taxon>Desulfobacteria</taxon>
        <taxon>Desulfobacterales</taxon>
        <taxon>Desulfobacteraceae</taxon>
        <taxon>Candidatus Magnetoglobus</taxon>
    </lineage>
</organism>
<dbReference type="AlphaFoldDB" id="A0A1V1P9C1"/>
<dbReference type="InterPro" id="IPR051344">
    <property type="entry name" value="Vgb"/>
</dbReference>
<reference evidence="4" key="1">
    <citation type="submission" date="2012-11" db="EMBL/GenBank/DDBJ databases">
        <authorList>
            <person name="Lucero-Rivera Y.E."/>
            <person name="Tovar-Ramirez D."/>
        </authorList>
    </citation>
    <scope>NUCLEOTIDE SEQUENCE [LARGE SCALE GENOMIC DNA]</scope>
    <source>
        <strain evidence="4">Araruama</strain>
    </source>
</reference>
<proteinExistence type="predicted"/>
<dbReference type="GO" id="GO:0016020">
    <property type="term" value="C:membrane"/>
    <property type="evidence" value="ECO:0007669"/>
    <property type="project" value="InterPro"/>
</dbReference>
<dbReference type="PANTHER" id="PTHR40274:SF3">
    <property type="entry name" value="VIRGINIAMYCIN B LYASE"/>
    <property type="match status" value="1"/>
</dbReference>
<dbReference type="InterPro" id="IPR001258">
    <property type="entry name" value="NHL_repeat"/>
</dbReference>
<evidence type="ECO:0000313" key="3">
    <source>
        <dbReference type="EMBL" id="ETR71492.1"/>
    </source>
</evidence>
<evidence type="ECO:0000256" key="2">
    <source>
        <dbReference type="PROSITE-ProRule" id="PRU00504"/>
    </source>
</evidence>
<evidence type="ECO:0000256" key="1">
    <source>
        <dbReference type="ARBA" id="ARBA00022737"/>
    </source>
</evidence>
<dbReference type="InterPro" id="IPR011042">
    <property type="entry name" value="6-blade_b-propeller_TolB-like"/>
</dbReference>
<accession>A0A1V1P9C1</accession>
<dbReference type="Gene3D" id="2.40.10.500">
    <property type="match status" value="1"/>
</dbReference>
<sequence>METYSMKNTHISNKRGSIFKNGIIQKFYYACFFLLLTVFHVQPATADPPQIGSIADQTTLEDIATSIISFTATDLETAASNLILTMTSSDQTLVPDEYLLYESNSGQYSIVATPAFNQYGTATISVTITDAGGLTACTSFNITVTEVDDSQYMWTNNQAADVVLGQSDFISNSSGTSDSLFSSPKMAAVDPVTGKVFICDHDNNRVLRFSSTNASINGSSAEAVLGQADFISGLDNRGGSVAANTLNGPFHIFVDSFGRLWVVDRSNHRVLRFDNASSKATGSDADGVLGQVDFTSSSSGTTQNTFYLPIGLWVDPAGRLWVGDNGNDRVLRFDNAAMKSNGANADGVLCQPDFVSNTSAVTQSAINSVYDVSGDNKGHLSFLS</sequence>
<dbReference type="SUPFAM" id="SSF49313">
    <property type="entry name" value="Cadherin-like"/>
    <property type="match status" value="1"/>
</dbReference>
<dbReference type="Proteomes" id="UP000189670">
    <property type="component" value="Unassembled WGS sequence"/>
</dbReference>
<dbReference type="EMBL" id="ATBP01000262">
    <property type="protein sequence ID" value="ETR71492.1"/>
    <property type="molecule type" value="Genomic_DNA"/>
</dbReference>
<dbReference type="InterPro" id="IPR013783">
    <property type="entry name" value="Ig-like_fold"/>
</dbReference>
<comment type="caution">
    <text evidence="3">The sequence shown here is derived from an EMBL/GenBank/DDBJ whole genome shotgun (WGS) entry which is preliminary data.</text>
</comment>
<dbReference type="Gene3D" id="2.60.40.10">
    <property type="entry name" value="Immunoglobulins"/>
    <property type="match status" value="1"/>
</dbReference>
<dbReference type="PROSITE" id="PS51125">
    <property type="entry name" value="NHL"/>
    <property type="match status" value="1"/>
</dbReference>
<keyword evidence="1" id="KW-0677">Repeat</keyword>
<protein>
    <submittedName>
        <fullName evidence="3">NHL repeat protein</fullName>
    </submittedName>
</protein>
<gene>
    <name evidence="3" type="ORF">OMM_02456</name>
</gene>
<dbReference type="Gene3D" id="2.120.10.30">
    <property type="entry name" value="TolB, C-terminal domain"/>
    <property type="match status" value="1"/>
</dbReference>
<dbReference type="GO" id="GO:0005509">
    <property type="term" value="F:calcium ion binding"/>
    <property type="evidence" value="ECO:0007669"/>
    <property type="project" value="InterPro"/>
</dbReference>
<evidence type="ECO:0000313" key="4">
    <source>
        <dbReference type="Proteomes" id="UP000189670"/>
    </source>
</evidence>
<feature type="repeat" description="NHL" evidence="2">
    <location>
        <begin position="293"/>
        <end position="336"/>
    </location>
</feature>